<dbReference type="InterPro" id="IPR029154">
    <property type="entry name" value="HIBADH-like_NADP-bd"/>
</dbReference>
<dbReference type="PANTHER" id="PTHR43580:SF2">
    <property type="entry name" value="CYTOKINE-LIKE NUCLEAR FACTOR N-PAC"/>
    <property type="match status" value="1"/>
</dbReference>
<dbReference type="Pfam" id="PF03446">
    <property type="entry name" value="NAD_binding_2"/>
    <property type="match status" value="1"/>
</dbReference>
<dbReference type="EMBL" id="JAMPKX010000007">
    <property type="protein sequence ID" value="MEP0948484.1"/>
    <property type="molecule type" value="Genomic_DNA"/>
</dbReference>
<proteinExistence type="inferred from homology"/>
<feature type="domain" description="3-hydroxyisobutyrate dehydrogenase-like NAD-binding" evidence="5">
    <location>
        <begin position="173"/>
        <end position="292"/>
    </location>
</feature>
<dbReference type="Pfam" id="PF14833">
    <property type="entry name" value="NAD_binding_11"/>
    <property type="match status" value="1"/>
</dbReference>
<comment type="caution">
    <text evidence="6">The sequence shown here is derived from an EMBL/GenBank/DDBJ whole genome shotgun (WGS) entry which is preliminary data.</text>
</comment>
<comment type="similarity">
    <text evidence="1">Belongs to the HIBADH-related family.</text>
</comment>
<protein>
    <submittedName>
        <fullName evidence="6">NAD(P)-dependent oxidoreductase</fullName>
    </submittedName>
</protein>
<dbReference type="PIRSF" id="PIRSF000103">
    <property type="entry name" value="HIBADH"/>
    <property type="match status" value="1"/>
</dbReference>
<accession>A0ABV0K763</accession>
<evidence type="ECO:0000313" key="6">
    <source>
        <dbReference type="EMBL" id="MEP0948484.1"/>
    </source>
</evidence>
<dbReference type="InterPro" id="IPR013328">
    <property type="entry name" value="6PGD_dom2"/>
</dbReference>
<dbReference type="InterPro" id="IPR036291">
    <property type="entry name" value="NAD(P)-bd_dom_sf"/>
</dbReference>
<evidence type="ECO:0000256" key="3">
    <source>
        <dbReference type="ARBA" id="ARBA00023027"/>
    </source>
</evidence>
<evidence type="ECO:0000259" key="5">
    <source>
        <dbReference type="Pfam" id="PF14833"/>
    </source>
</evidence>
<reference evidence="6 7" key="1">
    <citation type="submission" date="2022-04" db="EMBL/GenBank/DDBJ databases">
        <title>Positive selection, recombination, and allopatry shape intraspecific diversity of widespread and dominant cyanobacteria.</title>
        <authorList>
            <person name="Wei J."/>
            <person name="Shu W."/>
            <person name="Hu C."/>
        </authorList>
    </citation>
    <scope>NUCLEOTIDE SEQUENCE [LARGE SCALE GENOMIC DNA]</scope>
    <source>
        <strain evidence="6 7">DQ-A4</strain>
    </source>
</reference>
<dbReference type="InterPro" id="IPR015815">
    <property type="entry name" value="HIBADH-related"/>
</dbReference>
<evidence type="ECO:0000259" key="4">
    <source>
        <dbReference type="Pfam" id="PF03446"/>
    </source>
</evidence>
<dbReference type="InterPro" id="IPR006115">
    <property type="entry name" value="6PGDH_NADP-bd"/>
</dbReference>
<evidence type="ECO:0000313" key="7">
    <source>
        <dbReference type="Proteomes" id="UP001482513"/>
    </source>
</evidence>
<dbReference type="InterPro" id="IPR051265">
    <property type="entry name" value="HIBADH-related_NP60_sf"/>
</dbReference>
<evidence type="ECO:0000256" key="1">
    <source>
        <dbReference type="ARBA" id="ARBA00009080"/>
    </source>
</evidence>
<organism evidence="6 7">
    <name type="scientific">Leptolyngbya subtilissima DQ-A4</name>
    <dbReference type="NCBI Taxonomy" id="2933933"/>
    <lineage>
        <taxon>Bacteria</taxon>
        <taxon>Bacillati</taxon>
        <taxon>Cyanobacteriota</taxon>
        <taxon>Cyanophyceae</taxon>
        <taxon>Leptolyngbyales</taxon>
        <taxon>Leptolyngbyaceae</taxon>
        <taxon>Leptolyngbya group</taxon>
        <taxon>Leptolyngbya</taxon>
    </lineage>
</organism>
<dbReference type="InterPro" id="IPR008927">
    <property type="entry name" value="6-PGluconate_DH-like_C_sf"/>
</dbReference>
<dbReference type="Gene3D" id="3.40.50.720">
    <property type="entry name" value="NAD(P)-binding Rossmann-like Domain"/>
    <property type="match status" value="1"/>
</dbReference>
<dbReference type="SUPFAM" id="SSF48179">
    <property type="entry name" value="6-phosphogluconate dehydrogenase C-terminal domain-like"/>
    <property type="match status" value="1"/>
</dbReference>
<dbReference type="PANTHER" id="PTHR43580">
    <property type="entry name" value="OXIDOREDUCTASE GLYR1-RELATED"/>
    <property type="match status" value="1"/>
</dbReference>
<keyword evidence="7" id="KW-1185">Reference proteome</keyword>
<sequence>MNIGVIGTGLMGSPMALRLLSAGHKVWVYNRTPDRLKPLELAGAKVCATPLALIQSVEAVIFMVTNGEAVRSLLEDMGLGDREASSAENRSSPLAHKAIIQMGTIAPTESQQLGQMVAQAGGTYLEAPVLGSISEAKNGKLIIMAGAENEAYQRWQPLLQCLGTTLYHVGPVGSAATLKLTMNQLIGSLTAAFAQSLGLVQSAGIDVDTFMAVLRQSALYAPTFDKKLQRMQTRQFADPNFPTKHLLKDMGLFVSAAKAAGLSPFPAESVRQLVEQAVQTGFGDDDYAALFNIVSPLPKPE</sequence>
<dbReference type="RefSeq" id="WP_190704180.1">
    <property type="nucleotide sequence ID" value="NZ_JAMPKX010000007.1"/>
</dbReference>
<feature type="domain" description="6-phosphogluconate dehydrogenase NADP-binding" evidence="4">
    <location>
        <begin position="2"/>
        <end position="170"/>
    </location>
</feature>
<keyword evidence="3" id="KW-0520">NAD</keyword>
<keyword evidence="2" id="KW-0560">Oxidoreductase</keyword>
<gene>
    <name evidence="6" type="ORF">NC992_16485</name>
</gene>
<name>A0ABV0K763_9CYAN</name>
<dbReference type="SUPFAM" id="SSF51735">
    <property type="entry name" value="NAD(P)-binding Rossmann-fold domains"/>
    <property type="match status" value="1"/>
</dbReference>
<evidence type="ECO:0000256" key="2">
    <source>
        <dbReference type="ARBA" id="ARBA00023002"/>
    </source>
</evidence>
<dbReference type="Proteomes" id="UP001482513">
    <property type="component" value="Unassembled WGS sequence"/>
</dbReference>
<dbReference type="Gene3D" id="1.10.1040.10">
    <property type="entry name" value="N-(1-d-carboxylethyl)-l-norvaline Dehydrogenase, domain 2"/>
    <property type="match status" value="1"/>
</dbReference>